<dbReference type="NCBIfam" id="TIGR02211">
    <property type="entry name" value="LolD_lipo_ex"/>
    <property type="match status" value="1"/>
</dbReference>
<accession>B8CN26</accession>
<evidence type="ECO:0000313" key="10">
    <source>
        <dbReference type="EMBL" id="ACJ28528.1"/>
    </source>
</evidence>
<dbReference type="GO" id="GO:0016887">
    <property type="term" value="F:ATP hydrolysis activity"/>
    <property type="evidence" value="ECO:0007669"/>
    <property type="project" value="InterPro"/>
</dbReference>
<organism evidence="10 11">
    <name type="scientific">Shewanella piezotolerans (strain WP3 / JCM 13877)</name>
    <dbReference type="NCBI Taxonomy" id="225849"/>
    <lineage>
        <taxon>Bacteria</taxon>
        <taxon>Pseudomonadati</taxon>
        <taxon>Pseudomonadota</taxon>
        <taxon>Gammaproteobacteria</taxon>
        <taxon>Alteromonadales</taxon>
        <taxon>Shewanellaceae</taxon>
        <taxon>Shewanella</taxon>
    </lineage>
</organism>
<dbReference type="InterPro" id="IPR015854">
    <property type="entry name" value="ABC_transpr_LolD-like"/>
</dbReference>
<keyword evidence="4 8" id="KW-0547">Nucleotide-binding</keyword>
<dbReference type="PANTHER" id="PTHR24220:SF689">
    <property type="entry name" value="LIPOPROTEIN-RELEASING SYSTEM ATP-BINDING PROTEIN LOLD"/>
    <property type="match status" value="1"/>
</dbReference>
<keyword evidence="10" id="KW-0449">Lipoprotein</keyword>
<dbReference type="CDD" id="cd03255">
    <property type="entry name" value="ABC_MJ0796_LolCDE_FtsE"/>
    <property type="match status" value="1"/>
</dbReference>
<dbReference type="AlphaFoldDB" id="B8CN26"/>
<evidence type="ECO:0000256" key="3">
    <source>
        <dbReference type="ARBA" id="ARBA00022519"/>
    </source>
</evidence>
<evidence type="ECO:0000256" key="7">
    <source>
        <dbReference type="ARBA" id="ARBA00023136"/>
    </source>
</evidence>
<dbReference type="EC" id="7.6.2.-" evidence="8"/>
<dbReference type="eggNOG" id="COG1136">
    <property type="taxonomic scope" value="Bacteria"/>
</dbReference>
<evidence type="ECO:0000256" key="1">
    <source>
        <dbReference type="ARBA" id="ARBA00022448"/>
    </source>
</evidence>
<protein>
    <recommendedName>
        <fullName evidence="8">Lipoprotein-releasing system ATP-binding protein LolD</fullName>
        <ecNumber evidence="8">7.6.2.-</ecNumber>
    </recommendedName>
</protein>
<evidence type="ECO:0000256" key="5">
    <source>
        <dbReference type="ARBA" id="ARBA00022840"/>
    </source>
</evidence>
<comment type="similarity">
    <text evidence="8">Belongs to the ABC transporter superfamily. Lipoprotein translocase (TC 3.A.1.125) family.</text>
</comment>
<dbReference type="FunFam" id="3.40.50.300:FF:000230">
    <property type="entry name" value="Lipoprotein-releasing system ATP-binding protein LolD"/>
    <property type="match status" value="1"/>
</dbReference>
<keyword evidence="5 8" id="KW-0067">ATP-binding</keyword>
<dbReference type="GO" id="GO:0022857">
    <property type="term" value="F:transmembrane transporter activity"/>
    <property type="evidence" value="ECO:0007669"/>
    <property type="project" value="TreeGrafter"/>
</dbReference>
<evidence type="ECO:0000256" key="4">
    <source>
        <dbReference type="ARBA" id="ARBA00022741"/>
    </source>
</evidence>
<feature type="domain" description="ABC transporter" evidence="9">
    <location>
        <begin position="22"/>
        <end position="245"/>
    </location>
</feature>
<comment type="subcellular location">
    <subcellularLocation>
        <location evidence="8">Cell inner membrane</location>
        <topology evidence="8">Peripheral membrane protein</topology>
    </subcellularLocation>
</comment>
<evidence type="ECO:0000256" key="6">
    <source>
        <dbReference type="ARBA" id="ARBA00022967"/>
    </source>
</evidence>
<dbReference type="SUPFAM" id="SSF52540">
    <property type="entry name" value="P-loop containing nucleoside triphosphate hydrolases"/>
    <property type="match status" value="1"/>
</dbReference>
<keyword evidence="7 8" id="KW-0472">Membrane</keyword>
<dbReference type="PANTHER" id="PTHR24220">
    <property type="entry name" value="IMPORT ATP-BINDING PROTEIN"/>
    <property type="match status" value="1"/>
</dbReference>
<dbReference type="Gene3D" id="3.40.50.300">
    <property type="entry name" value="P-loop containing nucleotide triphosphate hydrolases"/>
    <property type="match status" value="1"/>
</dbReference>
<dbReference type="InterPro" id="IPR017911">
    <property type="entry name" value="MacB-like_ATP-bd"/>
</dbReference>
<comment type="function">
    <text evidence="8">Part of the ABC transporter complex LolCDE involved in the translocation of mature outer membrane-directed lipoproteins, from the inner membrane to the periplasmic chaperone, LolA. Responsible for the formation of the LolA-lipoprotein complex in an ATP-dependent manner.</text>
</comment>
<evidence type="ECO:0000259" key="9">
    <source>
        <dbReference type="PROSITE" id="PS50893"/>
    </source>
</evidence>
<dbReference type="GO" id="GO:0005886">
    <property type="term" value="C:plasma membrane"/>
    <property type="evidence" value="ECO:0007669"/>
    <property type="project" value="UniProtKB-SubCell"/>
</dbReference>
<evidence type="ECO:0000256" key="8">
    <source>
        <dbReference type="RuleBase" id="RU367068"/>
    </source>
</evidence>
<dbReference type="Pfam" id="PF00005">
    <property type="entry name" value="ABC_tran"/>
    <property type="match status" value="1"/>
</dbReference>
<dbReference type="PROSITE" id="PS50893">
    <property type="entry name" value="ABC_TRANSPORTER_2"/>
    <property type="match status" value="1"/>
</dbReference>
<comment type="subunit">
    <text evidence="8">The complex is composed of two ATP-binding proteins (LolD) and two transmembrane proteins (LolC and LolE).</text>
</comment>
<name>B8CN26_SHEPW</name>
<dbReference type="InterPro" id="IPR011924">
    <property type="entry name" value="LolD_lipo_ATP-bd"/>
</dbReference>
<dbReference type="GO" id="GO:0005524">
    <property type="term" value="F:ATP binding"/>
    <property type="evidence" value="ECO:0007669"/>
    <property type="project" value="UniProtKB-UniRule"/>
</dbReference>
<keyword evidence="2 8" id="KW-1003">Cell membrane</keyword>
<evidence type="ECO:0000256" key="2">
    <source>
        <dbReference type="ARBA" id="ARBA00022475"/>
    </source>
</evidence>
<dbReference type="Proteomes" id="UP000000753">
    <property type="component" value="Chromosome"/>
</dbReference>
<dbReference type="InterPro" id="IPR017871">
    <property type="entry name" value="ABC_transporter-like_CS"/>
</dbReference>
<dbReference type="SMART" id="SM00382">
    <property type="entry name" value="AAA"/>
    <property type="match status" value="1"/>
</dbReference>
<dbReference type="InterPro" id="IPR027417">
    <property type="entry name" value="P-loop_NTPase"/>
</dbReference>
<keyword evidence="6 8" id="KW-1278">Translocase</keyword>
<dbReference type="KEGG" id="swp:swp_1760"/>
<sequence>MFSLRVPLDMNSESTMNSELLLKVSNVSKHYTDGAVETPVLHNVNIEVYKGEQLAIVGSSGSGKSTLLHIMGTLDKPSSGSVVMLDEDLYKLSSKRQAHVRNSNIGFIYQFHHLLPEFSALENVSMPALIQGKKRKEVESKATALLERVGLGHRLAHTPAEMSGGERQRVAIARALINDPKLVLADEPTGNLDANSGEAVYELITELAAQLGTAFVVVTHDQDLAARMDRQLHMKDGHLVNAEELAG</sequence>
<dbReference type="GO" id="GO:0089705">
    <property type="term" value="P:protein localization to outer membrane"/>
    <property type="evidence" value="ECO:0007669"/>
    <property type="project" value="TreeGrafter"/>
</dbReference>
<dbReference type="PROSITE" id="PS00211">
    <property type="entry name" value="ABC_TRANSPORTER_1"/>
    <property type="match status" value="1"/>
</dbReference>
<reference evidence="10 11" key="1">
    <citation type="journal article" date="2008" name="PLoS ONE">
        <title>Environmental adaptation: genomic analysis of the piezotolerant and psychrotolerant deep-sea iron reducing bacterium Shewanella piezotolerans WP3.</title>
        <authorList>
            <person name="Wang F."/>
            <person name="Wang J."/>
            <person name="Jian H."/>
            <person name="Zhang B."/>
            <person name="Li S."/>
            <person name="Wang F."/>
            <person name="Zeng X."/>
            <person name="Gao L."/>
            <person name="Bartlett D.H."/>
            <person name="Yu J."/>
            <person name="Hu S."/>
            <person name="Xiao X."/>
        </authorList>
    </citation>
    <scope>NUCLEOTIDE SEQUENCE [LARGE SCALE GENOMIC DNA]</scope>
    <source>
        <strain evidence="11">WP3 / JCM 13877</strain>
    </source>
</reference>
<dbReference type="EMBL" id="CP000472">
    <property type="protein sequence ID" value="ACJ28528.1"/>
    <property type="molecule type" value="Genomic_DNA"/>
</dbReference>
<dbReference type="InterPro" id="IPR003593">
    <property type="entry name" value="AAA+_ATPase"/>
</dbReference>
<dbReference type="HOGENOM" id="CLU_000604_1_22_6"/>
<evidence type="ECO:0000313" key="11">
    <source>
        <dbReference type="Proteomes" id="UP000000753"/>
    </source>
</evidence>
<dbReference type="GO" id="GO:0044874">
    <property type="term" value="P:lipoprotein localization to outer membrane"/>
    <property type="evidence" value="ECO:0007669"/>
    <property type="project" value="UniProtKB-ARBA"/>
</dbReference>
<proteinExistence type="inferred from homology"/>
<gene>
    <name evidence="8" type="primary">lolD</name>
    <name evidence="10" type="ordered locus">swp_1760</name>
</gene>
<keyword evidence="3 8" id="KW-0997">Cell inner membrane</keyword>
<dbReference type="STRING" id="225849.swp_1760"/>
<keyword evidence="1 8" id="KW-0813">Transport</keyword>
<dbReference type="InterPro" id="IPR003439">
    <property type="entry name" value="ABC_transporter-like_ATP-bd"/>
</dbReference>
<keyword evidence="11" id="KW-1185">Reference proteome</keyword>